<dbReference type="AlphaFoldDB" id="A0ABC8AF54"/>
<evidence type="ECO:0000313" key="1">
    <source>
        <dbReference type="EMBL" id="ALR06968.1"/>
    </source>
</evidence>
<sequence length="70" mass="8079">MWSHPYRTAYRQIKTAIQTYTLQPLATPIPAMQKNNLQLHTTYQITSQYTSNNLTSNITAHVIERATNTQ</sequence>
<dbReference type="RefSeq" id="WP_010893841.1">
    <property type="nucleotide sequence ID" value="NZ_LRVG01000028.1"/>
</dbReference>
<dbReference type="KEGG" id="xfh:XFHB_09060"/>
<dbReference type="EMBL" id="CP009885">
    <property type="protein sequence ID" value="ALR06968.1"/>
    <property type="molecule type" value="Genomic_DNA"/>
</dbReference>
<evidence type="ECO:0000313" key="2">
    <source>
        <dbReference type="Proteomes" id="UP000196980"/>
    </source>
</evidence>
<reference evidence="2" key="1">
    <citation type="submission" date="2014-11" db="EMBL/GenBank/DDBJ databases">
        <title>Xylella fastidiosa Hib4 Genome Sequencing.</title>
        <authorList>
            <person name="Pierry P.M."/>
            <person name="da Silva A.M."/>
        </authorList>
    </citation>
    <scope>NUCLEOTIDE SEQUENCE [LARGE SCALE GENOMIC DNA]</scope>
    <source>
        <strain evidence="2">Hib4</strain>
    </source>
</reference>
<name>A0ABC8AF54_XYLFS</name>
<organism evidence="1 2">
    <name type="scientific">Xylella fastidiosa</name>
    <dbReference type="NCBI Taxonomy" id="2371"/>
    <lineage>
        <taxon>Bacteria</taxon>
        <taxon>Pseudomonadati</taxon>
        <taxon>Pseudomonadota</taxon>
        <taxon>Gammaproteobacteria</taxon>
        <taxon>Lysobacterales</taxon>
        <taxon>Lysobacteraceae</taxon>
        <taxon>Xylella</taxon>
    </lineage>
</organism>
<gene>
    <name evidence="1" type="ORF">XFHB_09060</name>
</gene>
<protein>
    <submittedName>
        <fullName evidence="1">Uncharacterized protein</fullName>
    </submittedName>
</protein>
<accession>A0ABC8AF54</accession>
<proteinExistence type="predicted"/>
<dbReference type="Proteomes" id="UP000196980">
    <property type="component" value="Chromosome"/>
</dbReference>